<name>A0A834XWQ6_APHGI</name>
<gene>
    <name evidence="2" type="ORF">HCN44_010081</name>
</gene>
<evidence type="ECO:0000256" key="1">
    <source>
        <dbReference type="SAM" id="Coils"/>
    </source>
</evidence>
<feature type="coiled-coil region" evidence="1">
    <location>
        <begin position="16"/>
        <end position="65"/>
    </location>
</feature>
<evidence type="ECO:0000313" key="2">
    <source>
        <dbReference type="EMBL" id="KAF7993486.1"/>
    </source>
</evidence>
<accession>A0A834XWQ6</accession>
<protein>
    <submittedName>
        <fullName evidence="2">Uncharacterized protein</fullName>
    </submittedName>
</protein>
<evidence type="ECO:0000313" key="3">
    <source>
        <dbReference type="Proteomes" id="UP000639338"/>
    </source>
</evidence>
<proteinExistence type="predicted"/>
<dbReference type="EMBL" id="JACMRX010000003">
    <property type="protein sequence ID" value="KAF7993486.1"/>
    <property type="molecule type" value="Genomic_DNA"/>
</dbReference>
<dbReference type="AlphaFoldDB" id="A0A834XWQ6"/>
<reference evidence="2 3" key="1">
    <citation type="submission" date="2020-08" db="EMBL/GenBank/DDBJ databases">
        <title>Aphidius gifuensis genome sequencing and assembly.</title>
        <authorList>
            <person name="Du Z."/>
        </authorList>
    </citation>
    <scope>NUCLEOTIDE SEQUENCE [LARGE SCALE GENOMIC DNA]</scope>
    <source>
        <strain evidence="2">YNYX2018</strain>
        <tissue evidence="2">Adults</tissue>
    </source>
</reference>
<comment type="caution">
    <text evidence="2">The sequence shown here is derived from an EMBL/GenBank/DDBJ whole genome shotgun (WGS) entry which is preliminary data.</text>
</comment>
<organism evidence="2 3">
    <name type="scientific">Aphidius gifuensis</name>
    <name type="common">Parasitoid wasp</name>
    <dbReference type="NCBI Taxonomy" id="684658"/>
    <lineage>
        <taxon>Eukaryota</taxon>
        <taxon>Metazoa</taxon>
        <taxon>Ecdysozoa</taxon>
        <taxon>Arthropoda</taxon>
        <taxon>Hexapoda</taxon>
        <taxon>Insecta</taxon>
        <taxon>Pterygota</taxon>
        <taxon>Neoptera</taxon>
        <taxon>Endopterygota</taxon>
        <taxon>Hymenoptera</taxon>
        <taxon>Apocrita</taxon>
        <taxon>Ichneumonoidea</taxon>
        <taxon>Braconidae</taxon>
        <taxon>Aphidiinae</taxon>
        <taxon>Aphidius</taxon>
    </lineage>
</organism>
<sequence length="131" mass="15557">MANKETNDDTTMSDELKEIKKELNLAQLDADLEKKNKRKREQKELDEVNEKIKKTKKALNDDDDNKKKINCKICGKWNHLTANCWKKNNRPEMVVATSYDEHFIDKLVNDRRLHGLISEIKKQSFVNKRHY</sequence>
<keyword evidence="3" id="KW-1185">Reference proteome</keyword>
<keyword evidence="1" id="KW-0175">Coiled coil</keyword>
<dbReference type="Proteomes" id="UP000639338">
    <property type="component" value="Unassembled WGS sequence"/>
</dbReference>